<name>A0A9P7G516_9AGAR</name>
<evidence type="ECO:0000256" key="1">
    <source>
        <dbReference type="ARBA" id="ARBA00004651"/>
    </source>
</evidence>
<comment type="function">
    <text evidence="10 12">Polymerizes chitin, a structural polymer of the cell wall and septum, by transferring the sugar moiety of UDP-GlcNAc to the non-reducing end of the growing chitin polymer.</text>
</comment>
<dbReference type="EC" id="2.4.1.16" evidence="2 12"/>
<keyword evidence="9 12" id="KW-0961">Cell wall biogenesis/degradation</keyword>
<dbReference type="EMBL" id="JABCKV010000455">
    <property type="protein sequence ID" value="KAG5640897.1"/>
    <property type="molecule type" value="Genomic_DNA"/>
</dbReference>
<keyword evidence="5 12" id="KW-0808">Transferase</keyword>
<dbReference type="Pfam" id="PF01644">
    <property type="entry name" value="Chitin_synth_1"/>
    <property type="match status" value="1"/>
</dbReference>
<proteinExistence type="inferred from homology"/>
<sequence length="482" mass="54153">MDILSPQLQIRIENFLRKKEKHSNVLLQQERLGSSIFDEHSPHAAHETQSLFHRSEEDDSDDDSTSGARMPFMNSSENIMLGTATQPGPTSNDLDDLLGTLLLPSRLSLFAGRIPEREPLKTKPVPQNLTSEGNYVVDLRVPTEVHEATSSDQLIDKHHDSKYMRYSAVTCAPDDFATSGFSLHQVEMKRTTELFITITMYNEDEELFSRTLDGVLKNIAYLCKRKDDPKWGKGSWEKVVMCIISDGRRKINPETLAAIAKIGAYQEKAAVQKVKEKDVVAHVYEYTSRISFSAVLPLVTPQDTEKSVPPVQIIFCLKENNQKKINSHRWFFNAFGPMLKPNICILLDVGTMPGLTSLYHLWHAFKVNENVGGACGEIVAFKGQYGEDLLNPLVAAQNFEYKMSNILDKPVESVLGYITVLPGAFSAYRYIALLNDEVGEGPLQKYFLGDLSPTAKPDLFAANMYLAEDRVRAFLPRSYGVH</sequence>
<dbReference type="GO" id="GO:0030428">
    <property type="term" value="C:cell septum"/>
    <property type="evidence" value="ECO:0007669"/>
    <property type="project" value="TreeGrafter"/>
</dbReference>
<dbReference type="PANTHER" id="PTHR22914">
    <property type="entry name" value="CHITIN SYNTHASE"/>
    <property type="match status" value="1"/>
</dbReference>
<reference evidence="15" key="1">
    <citation type="submission" date="2020-07" db="EMBL/GenBank/DDBJ databases">
        <authorList>
            <person name="Nieuwenhuis M."/>
            <person name="Van De Peppel L.J.J."/>
        </authorList>
    </citation>
    <scope>NUCLEOTIDE SEQUENCE</scope>
    <source>
        <strain evidence="15">AP01</strain>
        <tissue evidence="15">Mycelium</tissue>
    </source>
</reference>
<comment type="caution">
    <text evidence="15">The sequence shown here is derived from an EMBL/GenBank/DDBJ whole genome shotgun (WGS) entry which is preliminary data.</text>
</comment>
<keyword evidence="3 12" id="KW-1003">Cell membrane</keyword>
<keyword evidence="6" id="KW-0812">Transmembrane</keyword>
<organism evidence="15 16">
    <name type="scientific">Asterophora parasitica</name>
    <dbReference type="NCBI Taxonomy" id="117018"/>
    <lineage>
        <taxon>Eukaryota</taxon>
        <taxon>Fungi</taxon>
        <taxon>Dikarya</taxon>
        <taxon>Basidiomycota</taxon>
        <taxon>Agaricomycotina</taxon>
        <taxon>Agaricomycetes</taxon>
        <taxon>Agaricomycetidae</taxon>
        <taxon>Agaricales</taxon>
        <taxon>Tricholomatineae</taxon>
        <taxon>Lyophyllaceae</taxon>
        <taxon>Asterophora</taxon>
    </lineage>
</organism>
<dbReference type="AlphaFoldDB" id="A0A9P7G516"/>
<dbReference type="GO" id="GO:0004100">
    <property type="term" value="F:chitin synthase activity"/>
    <property type="evidence" value="ECO:0007669"/>
    <property type="project" value="UniProtKB-UniRule"/>
</dbReference>
<accession>A0A9P7G516</accession>
<evidence type="ECO:0000256" key="8">
    <source>
        <dbReference type="ARBA" id="ARBA00023136"/>
    </source>
</evidence>
<keyword evidence="16" id="KW-1185">Reference proteome</keyword>
<evidence type="ECO:0000313" key="16">
    <source>
        <dbReference type="Proteomes" id="UP000775547"/>
    </source>
</evidence>
<evidence type="ECO:0000256" key="13">
    <source>
        <dbReference type="SAM" id="MobiDB-lite"/>
    </source>
</evidence>
<evidence type="ECO:0000256" key="2">
    <source>
        <dbReference type="ARBA" id="ARBA00012543"/>
    </source>
</evidence>
<evidence type="ECO:0000256" key="12">
    <source>
        <dbReference type="RuleBase" id="RU366040"/>
    </source>
</evidence>
<feature type="region of interest" description="Disordered" evidence="13">
    <location>
        <begin position="38"/>
        <end position="72"/>
    </location>
</feature>
<protein>
    <recommendedName>
        <fullName evidence="2 12">Chitin synthase</fullName>
        <ecNumber evidence="2 12">2.4.1.16</ecNumber>
    </recommendedName>
</protein>
<evidence type="ECO:0000256" key="9">
    <source>
        <dbReference type="ARBA" id="ARBA00023316"/>
    </source>
</evidence>
<dbReference type="GO" id="GO:0071555">
    <property type="term" value="P:cell wall organization"/>
    <property type="evidence" value="ECO:0007669"/>
    <property type="project" value="UniProtKB-KW"/>
</dbReference>
<evidence type="ECO:0000256" key="5">
    <source>
        <dbReference type="ARBA" id="ARBA00022679"/>
    </source>
</evidence>
<evidence type="ECO:0000256" key="6">
    <source>
        <dbReference type="ARBA" id="ARBA00022692"/>
    </source>
</evidence>
<dbReference type="InterPro" id="IPR013616">
    <property type="entry name" value="Chitin_synth_N"/>
</dbReference>
<comment type="catalytic activity">
    <reaction evidence="11 12">
        <text>[(1-&gt;4)-N-acetyl-beta-D-glucosaminyl](n) + UDP-N-acetyl-alpha-D-glucosamine = [(1-&gt;4)-N-acetyl-beta-D-glucosaminyl](n+1) + UDP + H(+)</text>
        <dbReference type="Rhea" id="RHEA:16637"/>
        <dbReference type="Rhea" id="RHEA-COMP:9593"/>
        <dbReference type="Rhea" id="RHEA-COMP:9595"/>
        <dbReference type="ChEBI" id="CHEBI:15378"/>
        <dbReference type="ChEBI" id="CHEBI:17029"/>
        <dbReference type="ChEBI" id="CHEBI:57705"/>
        <dbReference type="ChEBI" id="CHEBI:58223"/>
        <dbReference type="EC" id="2.4.1.16"/>
    </reaction>
</comment>
<keyword evidence="8" id="KW-0472">Membrane</keyword>
<dbReference type="Pfam" id="PF08407">
    <property type="entry name" value="Chitin_synth_1N"/>
    <property type="match status" value="1"/>
</dbReference>
<gene>
    <name evidence="15" type="ORF">DXG03_006690</name>
</gene>
<dbReference type="OrthoDB" id="26569at2759"/>
<dbReference type="PANTHER" id="PTHR22914:SF9">
    <property type="entry name" value="CHITIN SYNTHASE 1"/>
    <property type="match status" value="1"/>
</dbReference>
<evidence type="ECO:0000256" key="10">
    <source>
        <dbReference type="ARBA" id="ARBA00024009"/>
    </source>
</evidence>
<dbReference type="Proteomes" id="UP000775547">
    <property type="component" value="Unassembled WGS sequence"/>
</dbReference>
<evidence type="ECO:0000259" key="14">
    <source>
        <dbReference type="Pfam" id="PF08407"/>
    </source>
</evidence>
<keyword evidence="4 12" id="KW-0328">Glycosyltransferase</keyword>
<dbReference type="GO" id="GO:0006031">
    <property type="term" value="P:chitin biosynthetic process"/>
    <property type="evidence" value="ECO:0007669"/>
    <property type="project" value="UniProtKB-UniRule"/>
</dbReference>
<feature type="domain" description="Chitin synthase N-terminal" evidence="14">
    <location>
        <begin position="131"/>
        <end position="193"/>
    </location>
</feature>
<keyword evidence="7" id="KW-1133">Transmembrane helix</keyword>
<reference evidence="15" key="2">
    <citation type="submission" date="2021-10" db="EMBL/GenBank/DDBJ databases">
        <title>Phylogenomics reveals ancestral predisposition of the termite-cultivated fungus Termitomyces towards a domesticated lifestyle.</title>
        <authorList>
            <person name="Auxier B."/>
            <person name="Grum-Grzhimaylo A."/>
            <person name="Cardenas M.E."/>
            <person name="Lodge J.D."/>
            <person name="Laessoe T."/>
            <person name="Pedersen O."/>
            <person name="Smith M.E."/>
            <person name="Kuyper T.W."/>
            <person name="Franco-Molano E.A."/>
            <person name="Baroni T.J."/>
            <person name="Aanen D.K."/>
        </authorList>
    </citation>
    <scope>NUCLEOTIDE SEQUENCE</scope>
    <source>
        <strain evidence="15">AP01</strain>
        <tissue evidence="15">Mycelium</tissue>
    </source>
</reference>
<evidence type="ECO:0000256" key="3">
    <source>
        <dbReference type="ARBA" id="ARBA00022475"/>
    </source>
</evidence>
<evidence type="ECO:0000313" key="15">
    <source>
        <dbReference type="EMBL" id="KAG5640897.1"/>
    </source>
</evidence>
<evidence type="ECO:0000256" key="4">
    <source>
        <dbReference type="ARBA" id="ARBA00022676"/>
    </source>
</evidence>
<comment type="subcellular location">
    <subcellularLocation>
        <location evidence="1 12">Cell membrane</location>
        <topology evidence="1 12">Multi-pass membrane protein</topology>
    </subcellularLocation>
</comment>
<evidence type="ECO:0000256" key="11">
    <source>
        <dbReference type="ARBA" id="ARBA00048014"/>
    </source>
</evidence>
<evidence type="ECO:0000256" key="7">
    <source>
        <dbReference type="ARBA" id="ARBA00022989"/>
    </source>
</evidence>
<dbReference type="InterPro" id="IPR004835">
    <property type="entry name" value="Chitin_synth"/>
</dbReference>
<dbReference type="GO" id="GO:0005886">
    <property type="term" value="C:plasma membrane"/>
    <property type="evidence" value="ECO:0007669"/>
    <property type="project" value="UniProtKB-SubCell"/>
</dbReference>
<comment type="similarity">
    <text evidence="12">Belongs to the chitin synthase family.</text>
</comment>